<evidence type="ECO:0000256" key="1">
    <source>
        <dbReference type="SAM" id="MobiDB-lite"/>
    </source>
</evidence>
<accession>A0ABQ7P8R0</accession>
<sequence length="320" mass="36041">MSNNAPDNMHEGSQDGRQWSNAEVLTFLGFLNGATARNDRTLRNITPTLRKASGFMKEKFPQRNWKPDSTLRAQFYRIRDDWRVFQEVFDAPGTEWNKETSSFSLSGVQRDGFIQKHGNRGRRIINSGILMNEHITIDTYANIFCDKPGAGRNMMRVDDTIRLDSLDEAIDAKDALSGVEDCSDSNEPQSLGMRPNKPTEKAAPARTTTPKPYRIAKAIPKKTPSRATPRMTPIVSNTTANASNPHPHPEMQDLRVAISDVTSDGYGFSLSLTTAILRWLRKDPNLNSVTWIAIQNMKMKLHFLASEPGFEDIEIPFDLE</sequence>
<feature type="region of interest" description="Disordered" evidence="1">
    <location>
        <begin position="177"/>
        <end position="209"/>
    </location>
</feature>
<name>A0ABQ7P8R0_9HYPO</name>
<gene>
    <name evidence="2" type="ORF">E4U57_002596</name>
</gene>
<protein>
    <recommendedName>
        <fullName evidence="4">Myb/SANT-like domain-containing protein</fullName>
    </recommendedName>
</protein>
<comment type="caution">
    <text evidence="2">The sequence shown here is derived from an EMBL/GenBank/DDBJ whole genome shotgun (WGS) entry which is preliminary data.</text>
</comment>
<dbReference type="EMBL" id="SRPR01000205">
    <property type="protein sequence ID" value="KAG5956481.1"/>
    <property type="molecule type" value="Genomic_DNA"/>
</dbReference>
<evidence type="ECO:0008006" key="4">
    <source>
        <dbReference type="Google" id="ProtNLM"/>
    </source>
</evidence>
<dbReference type="Proteomes" id="UP000742024">
    <property type="component" value="Unassembled WGS sequence"/>
</dbReference>
<organism evidence="2 3">
    <name type="scientific">Claviceps arundinis</name>
    <dbReference type="NCBI Taxonomy" id="1623583"/>
    <lineage>
        <taxon>Eukaryota</taxon>
        <taxon>Fungi</taxon>
        <taxon>Dikarya</taxon>
        <taxon>Ascomycota</taxon>
        <taxon>Pezizomycotina</taxon>
        <taxon>Sordariomycetes</taxon>
        <taxon>Hypocreomycetidae</taxon>
        <taxon>Hypocreales</taxon>
        <taxon>Clavicipitaceae</taxon>
        <taxon>Claviceps</taxon>
    </lineage>
</organism>
<keyword evidence="3" id="KW-1185">Reference proteome</keyword>
<proteinExistence type="predicted"/>
<reference evidence="2 3" key="1">
    <citation type="journal article" date="2020" name="bioRxiv">
        <title>Whole genome comparisons of ergot fungi reveals the divergence and evolution of species within the genus Claviceps are the result of varying mechanisms driving genome evolution and host range expansion.</title>
        <authorList>
            <person name="Wyka S.A."/>
            <person name="Mondo S.J."/>
            <person name="Liu M."/>
            <person name="Dettman J."/>
            <person name="Nalam V."/>
            <person name="Broders K.D."/>
        </authorList>
    </citation>
    <scope>NUCLEOTIDE SEQUENCE [LARGE SCALE GENOMIC DNA]</scope>
    <source>
        <strain evidence="2 3">LM583</strain>
    </source>
</reference>
<evidence type="ECO:0000313" key="2">
    <source>
        <dbReference type="EMBL" id="KAG5956481.1"/>
    </source>
</evidence>
<evidence type="ECO:0000313" key="3">
    <source>
        <dbReference type="Proteomes" id="UP000742024"/>
    </source>
</evidence>